<feature type="transmembrane region" description="Helical" evidence="1">
    <location>
        <begin position="204"/>
        <end position="224"/>
    </location>
</feature>
<dbReference type="InterPro" id="IPR038522">
    <property type="entry name" value="T4/T6SS_DotU_sf"/>
</dbReference>
<keyword evidence="1" id="KW-0812">Transmembrane</keyword>
<dbReference type="InterPro" id="IPR017732">
    <property type="entry name" value="T4/T6SS_DotU"/>
</dbReference>
<dbReference type="EMBL" id="LDWR01000014">
    <property type="protein sequence ID" value="KML60500.1"/>
    <property type="molecule type" value="Genomic_DNA"/>
</dbReference>
<evidence type="ECO:0000256" key="1">
    <source>
        <dbReference type="SAM" id="Phobius"/>
    </source>
</evidence>
<feature type="domain" description="Type IV / VI secretion system DotU" evidence="2">
    <location>
        <begin position="29"/>
        <end position="224"/>
    </location>
</feature>
<dbReference type="PANTHER" id="PTHR38033">
    <property type="entry name" value="MEMBRANE PROTEIN-RELATED"/>
    <property type="match status" value="1"/>
</dbReference>
<organism evidence="3 4">
    <name type="scientific">Burkholderia cepacia</name>
    <name type="common">Pseudomonas cepacia</name>
    <dbReference type="NCBI Taxonomy" id="292"/>
    <lineage>
        <taxon>Bacteria</taxon>
        <taxon>Pseudomonadati</taxon>
        <taxon>Pseudomonadota</taxon>
        <taxon>Betaproteobacteria</taxon>
        <taxon>Burkholderiales</taxon>
        <taxon>Burkholderiaceae</taxon>
        <taxon>Burkholderia</taxon>
        <taxon>Burkholderia cepacia complex</taxon>
    </lineage>
</organism>
<keyword evidence="1" id="KW-1133">Transmembrane helix</keyword>
<sequence length="243" mass="26157">MNALNPNRNDIALLQNAAGAGGPTVDGIRDLLRDTALLVTTLGSGGTTPDPVALRGRCVQLVAQFASDLERRGFPDDVRNEALVAQCGLLDEAALRHLPGDSRSAWESKPLQVEQFNLHEAGERVFERLDARMREPSPSVALLECYSAILGMGFVGRYARDGEAKRAALIASLDAKLETLRSTSDRPFIADRAGRRLSDWFYRLSPWAIAGLACIAAAVVWGVWSAALDAQLAHLVTAKAALP</sequence>
<dbReference type="Pfam" id="PF09850">
    <property type="entry name" value="DotU"/>
    <property type="match status" value="1"/>
</dbReference>
<reference evidence="3 4" key="1">
    <citation type="submission" date="2015-05" db="EMBL/GenBank/DDBJ databases">
        <title>Draft genome of Burkholderia cepacia LK29.</title>
        <authorList>
            <person name="Chan X.Y."/>
        </authorList>
    </citation>
    <scope>NUCLEOTIDE SEQUENCE [LARGE SCALE GENOMIC DNA]</scope>
    <source>
        <strain evidence="3 4">LK29</strain>
    </source>
</reference>
<evidence type="ECO:0000313" key="3">
    <source>
        <dbReference type="EMBL" id="KML60500.1"/>
    </source>
</evidence>
<dbReference type="PATRIC" id="fig|292.27.peg.1382"/>
<dbReference type="RefSeq" id="WP_048244995.1">
    <property type="nucleotide sequence ID" value="NZ_LDWR01000014.1"/>
</dbReference>
<dbReference type="PANTHER" id="PTHR38033:SF1">
    <property type="entry name" value="DOTU FAMILY TYPE IV_VI SECRETION SYSTEM PROTEIN"/>
    <property type="match status" value="1"/>
</dbReference>
<comment type="caution">
    <text evidence="3">The sequence shown here is derived from an EMBL/GenBank/DDBJ whole genome shotgun (WGS) entry which is preliminary data.</text>
</comment>
<dbReference type="Proteomes" id="UP000036338">
    <property type="component" value="Unassembled WGS sequence"/>
</dbReference>
<dbReference type="NCBIfam" id="TIGR03349">
    <property type="entry name" value="IV_VI_DotU"/>
    <property type="match status" value="1"/>
</dbReference>
<dbReference type="AlphaFoldDB" id="A0A0J6A407"/>
<proteinExistence type="predicted"/>
<accession>A0A0J6A407</accession>
<evidence type="ECO:0000259" key="2">
    <source>
        <dbReference type="Pfam" id="PF09850"/>
    </source>
</evidence>
<name>A0A0J6A407_BURCE</name>
<protein>
    <submittedName>
        <fullName evidence="3">Type IV secretion protein DotU</fullName>
    </submittedName>
</protein>
<gene>
    <name evidence="3" type="ORF">VL15_08915</name>
</gene>
<dbReference type="Gene3D" id="1.25.40.590">
    <property type="entry name" value="Type IV / VI secretion system, DotU"/>
    <property type="match status" value="1"/>
</dbReference>
<keyword evidence="1" id="KW-0472">Membrane</keyword>
<evidence type="ECO:0000313" key="4">
    <source>
        <dbReference type="Proteomes" id="UP000036338"/>
    </source>
</evidence>